<name>A0A7X3SMS4_9HYPH</name>
<accession>A0A7X3SMS4</accession>
<comment type="caution">
    <text evidence="1">The sequence shown here is derived from an EMBL/GenBank/DDBJ whole genome shotgun (WGS) entry which is preliminary data.</text>
</comment>
<dbReference type="EMBL" id="WURB01000002">
    <property type="protein sequence ID" value="MXQ10443.1"/>
    <property type="molecule type" value="Genomic_DNA"/>
</dbReference>
<protein>
    <submittedName>
        <fullName evidence="1">Uncharacterized protein</fullName>
    </submittedName>
</protein>
<dbReference type="Proteomes" id="UP000436483">
    <property type="component" value="Unassembled WGS sequence"/>
</dbReference>
<proteinExistence type="predicted"/>
<evidence type="ECO:0000313" key="2">
    <source>
        <dbReference type="Proteomes" id="UP000436483"/>
    </source>
</evidence>
<reference evidence="1 2" key="1">
    <citation type="submission" date="2019-12" db="EMBL/GenBank/DDBJ databases">
        <authorList>
            <person name="Yuan C.-G."/>
        </authorList>
    </citation>
    <scope>NUCLEOTIDE SEQUENCE [LARGE SCALE GENOMIC DNA]</scope>
    <source>
        <strain evidence="1 2">KCTC 23863</strain>
    </source>
</reference>
<organism evidence="1 2">
    <name type="scientific">Microvirga makkahensis</name>
    <dbReference type="NCBI Taxonomy" id="1128670"/>
    <lineage>
        <taxon>Bacteria</taxon>
        <taxon>Pseudomonadati</taxon>
        <taxon>Pseudomonadota</taxon>
        <taxon>Alphaproteobacteria</taxon>
        <taxon>Hyphomicrobiales</taxon>
        <taxon>Methylobacteriaceae</taxon>
        <taxon>Microvirga</taxon>
    </lineage>
</organism>
<evidence type="ECO:0000313" key="1">
    <source>
        <dbReference type="EMBL" id="MXQ10443.1"/>
    </source>
</evidence>
<dbReference type="AlphaFoldDB" id="A0A7X3SMS4"/>
<reference evidence="1 2" key="2">
    <citation type="submission" date="2020-01" db="EMBL/GenBank/DDBJ databases">
        <title>Microvirga sp. nov., an arsenate reduction bacterium isolated from Tibet hotspring sediments.</title>
        <authorList>
            <person name="Xian W.-D."/>
            <person name="Li W.-J."/>
        </authorList>
    </citation>
    <scope>NUCLEOTIDE SEQUENCE [LARGE SCALE GENOMIC DNA]</scope>
    <source>
        <strain evidence="1 2">KCTC 23863</strain>
    </source>
</reference>
<gene>
    <name evidence="1" type="ORF">GR328_03010</name>
</gene>
<keyword evidence="2" id="KW-1185">Reference proteome</keyword>
<sequence length="272" mass="31287">MWREGTISCDLAEHLDVIEEIDNIDIETIVDDWLNLFTSDAPWRREYAQSTVFDTPDRDSYSIGFDTVLHDDTWEHWNARLEPICLQWLSNPLNLDRLETDAVTEVNLATVALQANGAILEDNFMITLWKELSFETRQAIGMKASKDKVMSPEHAQIREGLICLLTGLTRDYRKRIDDRIRAYERKHVVLIEQGTGSIIAQGTDLSEAADNLLLFGEPIYRLESTPHETEGDWVYHAFHVPACLYFNRRDAHLVKRWGVYEGSYTVVKAEAA</sequence>
<dbReference type="OrthoDB" id="9765084at2"/>